<evidence type="ECO:0000256" key="6">
    <source>
        <dbReference type="ARBA" id="ARBA00023136"/>
    </source>
</evidence>
<comment type="subcellular location">
    <subcellularLocation>
        <location evidence="1">Cell membrane</location>
        <topology evidence="1">Multi-pass membrane protein</topology>
    </subcellularLocation>
</comment>
<dbReference type="RefSeq" id="WP_354509256.1">
    <property type="nucleotide sequence ID" value="NZ_JBEPMO010000010.1"/>
</dbReference>
<dbReference type="PANTHER" id="PTHR33452:SF1">
    <property type="entry name" value="INNER MEMBRANE PROTEIN YPHA-RELATED"/>
    <property type="match status" value="1"/>
</dbReference>
<organism evidence="8 9">
    <name type="scientific">Moheibacter stercoris</name>
    <dbReference type="NCBI Taxonomy" id="1628251"/>
    <lineage>
        <taxon>Bacteria</taxon>
        <taxon>Pseudomonadati</taxon>
        <taxon>Bacteroidota</taxon>
        <taxon>Flavobacteriia</taxon>
        <taxon>Flavobacteriales</taxon>
        <taxon>Weeksellaceae</taxon>
        <taxon>Moheibacter</taxon>
    </lineage>
</organism>
<evidence type="ECO:0000313" key="9">
    <source>
        <dbReference type="Proteomes" id="UP001549146"/>
    </source>
</evidence>
<keyword evidence="9" id="KW-1185">Reference proteome</keyword>
<feature type="transmembrane region" description="Helical" evidence="7">
    <location>
        <begin position="85"/>
        <end position="102"/>
    </location>
</feature>
<evidence type="ECO:0000256" key="1">
    <source>
        <dbReference type="ARBA" id="ARBA00004651"/>
    </source>
</evidence>
<dbReference type="Proteomes" id="UP001549146">
    <property type="component" value="Unassembled WGS sequence"/>
</dbReference>
<evidence type="ECO:0000256" key="5">
    <source>
        <dbReference type="ARBA" id="ARBA00022989"/>
    </source>
</evidence>
<accession>A0ABV2LXG9</accession>
<feature type="transmembrane region" description="Helical" evidence="7">
    <location>
        <begin position="114"/>
        <end position="133"/>
    </location>
</feature>
<comment type="similarity">
    <text evidence="2">Belongs to the DoxX family.</text>
</comment>
<keyword evidence="6 7" id="KW-0472">Membrane</keyword>
<evidence type="ECO:0000256" key="7">
    <source>
        <dbReference type="SAM" id="Phobius"/>
    </source>
</evidence>
<reference evidence="8 9" key="1">
    <citation type="submission" date="2024-06" db="EMBL/GenBank/DDBJ databases">
        <title>Genomic Encyclopedia of Type Strains, Phase IV (KMG-IV): sequencing the most valuable type-strain genomes for metagenomic binning, comparative biology and taxonomic classification.</title>
        <authorList>
            <person name="Goeker M."/>
        </authorList>
    </citation>
    <scope>NUCLEOTIDE SEQUENCE [LARGE SCALE GENOMIC DNA]</scope>
    <source>
        <strain evidence="8 9">DSM 29388</strain>
    </source>
</reference>
<keyword evidence="4 7" id="KW-0812">Transmembrane</keyword>
<comment type="caution">
    <text evidence="8">The sequence shown here is derived from an EMBL/GenBank/DDBJ whole genome shotgun (WGS) entry which is preliminary data.</text>
</comment>
<protein>
    <submittedName>
        <fullName evidence="8">Oxidoreductase</fullName>
    </submittedName>
</protein>
<name>A0ABV2LXG9_9FLAO</name>
<evidence type="ECO:0000256" key="4">
    <source>
        <dbReference type="ARBA" id="ARBA00022692"/>
    </source>
</evidence>
<evidence type="ECO:0000256" key="2">
    <source>
        <dbReference type="ARBA" id="ARBA00006679"/>
    </source>
</evidence>
<sequence length="144" mass="15967">MKKLNYFSSGTTTMNVDVSALILRIIAGGFMLYGHGLGKFQKFFSDEAIQFVDPFGISATATLGLVVFAEFVCAFFIIIGLMTRIATIPLIITMLYAGFVIHGADGFRDKELSLFYTAVYIVIFLLGPGKYSLDRLIRKRRATV</sequence>
<feature type="transmembrane region" description="Helical" evidence="7">
    <location>
        <begin position="12"/>
        <end position="35"/>
    </location>
</feature>
<dbReference type="PANTHER" id="PTHR33452">
    <property type="entry name" value="OXIDOREDUCTASE CATD-RELATED"/>
    <property type="match status" value="1"/>
</dbReference>
<dbReference type="EMBL" id="JBEPMO010000010">
    <property type="protein sequence ID" value="MET3732227.1"/>
    <property type="molecule type" value="Genomic_DNA"/>
</dbReference>
<gene>
    <name evidence="8" type="ORF">ABID46_001816</name>
</gene>
<evidence type="ECO:0000256" key="3">
    <source>
        <dbReference type="ARBA" id="ARBA00022475"/>
    </source>
</evidence>
<dbReference type="Pfam" id="PF07681">
    <property type="entry name" value="DoxX"/>
    <property type="match status" value="1"/>
</dbReference>
<keyword evidence="3" id="KW-1003">Cell membrane</keyword>
<proteinExistence type="inferred from homology"/>
<feature type="transmembrane region" description="Helical" evidence="7">
    <location>
        <begin position="55"/>
        <end position="78"/>
    </location>
</feature>
<evidence type="ECO:0000313" key="8">
    <source>
        <dbReference type="EMBL" id="MET3732227.1"/>
    </source>
</evidence>
<keyword evidence="5 7" id="KW-1133">Transmembrane helix</keyword>
<dbReference type="InterPro" id="IPR032808">
    <property type="entry name" value="DoxX"/>
</dbReference>
<dbReference type="InterPro" id="IPR051907">
    <property type="entry name" value="DoxX-like_oxidoreductase"/>
</dbReference>